<proteinExistence type="predicted"/>
<dbReference type="InterPro" id="IPR036680">
    <property type="entry name" value="SPOR-like_sf"/>
</dbReference>
<sequence length="125" mass="14229">MIKPIVKLAFIALTLFSSTHVVVAQQGTVSVEQPKDIEKLLEFKKDLRSMEAFRIQVYNGSRSGAESAKSQATSLFPEWSNSIEYEQPNYKIWVGNFRTRLEADRALMTVKKSYANAFILLPKIK</sequence>
<feature type="chain" id="PRO_5022810810" evidence="1">
    <location>
        <begin position="25"/>
        <end position="125"/>
    </location>
</feature>
<accession>A0A5C7AJF9</accession>
<keyword evidence="4" id="KW-1185">Reference proteome</keyword>
<dbReference type="AlphaFoldDB" id="A0A5C7AJF9"/>
<feature type="domain" description="SPOR" evidence="2">
    <location>
        <begin position="52"/>
        <end position="119"/>
    </location>
</feature>
<dbReference type="Gene3D" id="3.30.70.1070">
    <property type="entry name" value="Sporulation related repeat"/>
    <property type="match status" value="1"/>
</dbReference>
<dbReference type="InterPro" id="IPR007730">
    <property type="entry name" value="SPOR-like_dom"/>
</dbReference>
<evidence type="ECO:0000256" key="1">
    <source>
        <dbReference type="SAM" id="SignalP"/>
    </source>
</evidence>
<keyword evidence="1" id="KW-0732">Signal</keyword>
<feature type="signal peptide" evidence="1">
    <location>
        <begin position="1"/>
        <end position="24"/>
    </location>
</feature>
<name>A0A5C7AJF9_9FLAO</name>
<protein>
    <submittedName>
        <fullName evidence="3">SPOR domain-containing protein</fullName>
    </submittedName>
</protein>
<comment type="caution">
    <text evidence="3">The sequence shown here is derived from an EMBL/GenBank/DDBJ whole genome shotgun (WGS) entry which is preliminary data.</text>
</comment>
<dbReference type="EMBL" id="VORX01000006">
    <property type="protein sequence ID" value="TXE06725.1"/>
    <property type="molecule type" value="Genomic_DNA"/>
</dbReference>
<evidence type="ECO:0000313" key="4">
    <source>
        <dbReference type="Proteomes" id="UP000321734"/>
    </source>
</evidence>
<dbReference type="GO" id="GO:0042834">
    <property type="term" value="F:peptidoglycan binding"/>
    <property type="evidence" value="ECO:0007669"/>
    <property type="project" value="InterPro"/>
</dbReference>
<organism evidence="3 4">
    <name type="scientific">Gelidibacter salicanalis</name>
    <dbReference type="NCBI Taxonomy" id="291193"/>
    <lineage>
        <taxon>Bacteria</taxon>
        <taxon>Pseudomonadati</taxon>
        <taxon>Bacteroidota</taxon>
        <taxon>Flavobacteriia</taxon>
        <taxon>Flavobacteriales</taxon>
        <taxon>Flavobacteriaceae</taxon>
        <taxon>Gelidibacter</taxon>
    </lineage>
</organism>
<dbReference type="Proteomes" id="UP000321734">
    <property type="component" value="Unassembled WGS sequence"/>
</dbReference>
<dbReference type="RefSeq" id="WP_146893601.1">
    <property type="nucleotide sequence ID" value="NZ_VORX01000006.1"/>
</dbReference>
<gene>
    <name evidence="3" type="ORF">ES711_12285</name>
</gene>
<reference evidence="3 4" key="1">
    <citation type="submission" date="2019-08" db="EMBL/GenBank/DDBJ databases">
        <title>Genome sequence of Gelidibacter salicanalis IC162T.</title>
        <authorList>
            <person name="Bowman J.P."/>
        </authorList>
    </citation>
    <scope>NUCLEOTIDE SEQUENCE [LARGE SCALE GENOMIC DNA]</scope>
    <source>
        <strain evidence="3 4">IC162</strain>
    </source>
</reference>
<evidence type="ECO:0000259" key="2">
    <source>
        <dbReference type="Pfam" id="PF05036"/>
    </source>
</evidence>
<evidence type="ECO:0000313" key="3">
    <source>
        <dbReference type="EMBL" id="TXE06725.1"/>
    </source>
</evidence>
<dbReference type="OrthoDB" id="2473397at2"/>
<dbReference type="Pfam" id="PF05036">
    <property type="entry name" value="SPOR"/>
    <property type="match status" value="1"/>
</dbReference>